<evidence type="ECO:0000313" key="11">
    <source>
        <dbReference type="Proteomes" id="UP000020766"/>
    </source>
</evidence>
<dbReference type="GO" id="GO:0016887">
    <property type="term" value="F:ATP hydrolysis activity"/>
    <property type="evidence" value="ECO:0007669"/>
    <property type="project" value="InterPro"/>
</dbReference>
<keyword evidence="6" id="KW-0408">Iron</keyword>
<dbReference type="InterPro" id="IPR017871">
    <property type="entry name" value="ABC_transporter-like_CS"/>
</dbReference>
<protein>
    <submittedName>
        <fullName evidence="10">Iron ABC transporter ATP-binding protein</fullName>
    </submittedName>
</protein>
<sequence>MLEVKNVSLGYGATTVVQNVSLRLDQGEIGCLLGPSGCGKTTLLRAIAGFEPVRAGHIDLQGRTVAAVAQRVPPQHRDIGMVFQDHALFPHLTVDGNVGFGLQQLSKTERAARVQEMLELVGLQGMGQRWPHELSGGQQQRVALARALAPKPRLLLMDEPFSSLDTTMRESIAREVRAILKHAKATALMVTHDQNEAFAMADNVGVMSHGQLMQWGNAVQVYCAPATQEVARFVGEGALVPAQSTPGGQWQTALGMLPAGHPHFQTEQGVQVLLRPEHVRLVEQGVSAQVRERTFRGSHFVLELELPDGQPIMAKASLNALYGSCDIVRIGLAADL</sequence>
<evidence type="ECO:0000259" key="9">
    <source>
        <dbReference type="PROSITE" id="PS50893"/>
    </source>
</evidence>
<dbReference type="PROSITE" id="PS50893">
    <property type="entry name" value="ABC_TRANSPORTER_2"/>
    <property type="match status" value="1"/>
</dbReference>
<organism evidence="10 11">
    <name type="scientific">Comamonas aquatica DA1877</name>
    <dbReference type="NCBI Taxonomy" id="1457173"/>
    <lineage>
        <taxon>Bacteria</taxon>
        <taxon>Pseudomonadati</taxon>
        <taxon>Pseudomonadota</taxon>
        <taxon>Betaproteobacteria</taxon>
        <taxon>Burkholderiales</taxon>
        <taxon>Comamonadaceae</taxon>
        <taxon>Comamonas</taxon>
    </lineage>
</organism>
<evidence type="ECO:0000256" key="7">
    <source>
        <dbReference type="ARBA" id="ARBA00023065"/>
    </source>
</evidence>
<evidence type="ECO:0000256" key="2">
    <source>
        <dbReference type="ARBA" id="ARBA00022475"/>
    </source>
</evidence>
<keyword evidence="3" id="KW-0410">Iron transport</keyword>
<keyword evidence="2" id="KW-1003">Cell membrane</keyword>
<dbReference type="Gene3D" id="3.40.50.300">
    <property type="entry name" value="P-loop containing nucleotide triphosphate hydrolases"/>
    <property type="match status" value="1"/>
</dbReference>
<keyword evidence="7" id="KW-0406">Ion transport</keyword>
<dbReference type="PANTHER" id="PTHR42781:SF4">
    <property type="entry name" value="SPERMIDINE_PUTRESCINE IMPORT ATP-BINDING PROTEIN POTA"/>
    <property type="match status" value="1"/>
</dbReference>
<evidence type="ECO:0000256" key="6">
    <source>
        <dbReference type="ARBA" id="ARBA00023004"/>
    </source>
</evidence>
<evidence type="ECO:0000256" key="8">
    <source>
        <dbReference type="ARBA" id="ARBA00023136"/>
    </source>
</evidence>
<dbReference type="PANTHER" id="PTHR42781">
    <property type="entry name" value="SPERMIDINE/PUTRESCINE IMPORT ATP-BINDING PROTEIN POTA"/>
    <property type="match status" value="1"/>
</dbReference>
<reference evidence="10 11" key="1">
    <citation type="submission" date="2014-01" db="EMBL/GenBank/DDBJ databases">
        <title>Interspecies Systems Biology Uncovers Metabolites Affecting C. elegans Gene Expression and Life History Traits.</title>
        <authorList>
            <person name="Watson E."/>
            <person name="Macneil L.T."/>
            <person name="Ritter A.D."/>
            <person name="Yilmaz L.S."/>
            <person name="Rosebrock A.P."/>
            <person name="Caudy A.A."/>
            <person name="Walhout A.J."/>
        </authorList>
    </citation>
    <scope>NUCLEOTIDE SEQUENCE [LARGE SCALE GENOMIC DNA]</scope>
    <source>
        <strain evidence="10 11">DA1877</strain>
    </source>
</reference>
<dbReference type="InterPro" id="IPR003593">
    <property type="entry name" value="AAA+_ATPase"/>
</dbReference>
<gene>
    <name evidence="10" type="ORF">AX13_04000</name>
</gene>
<proteinExistence type="predicted"/>
<keyword evidence="1" id="KW-0813">Transport</keyword>
<dbReference type="PROSITE" id="PS00211">
    <property type="entry name" value="ABC_TRANSPORTER_1"/>
    <property type="match status" value="1"/>
</dbReference>
<dbReference type="SMART" id="SM00382">
    <property type="entry name" value="AAA"/>
    <property type="match status" value="1"/>
</dbReference>
<dbReference type="AlphaFoldDB" id="A0A014Q8X6"/>
<dbReference type="EMBL" id="JBOK01000014">
    <property type="protein sequence ID" value="EXU79627.1"/>
    <property type="molecule type" value="Genomic_DNA"/>
</dbReference>
<dbReference type="InterPro" id="IPR008995">
    <property type="entry name" value="Mo/tungstate-bd_C_term_dom"/>
</dbReference>
<dbReference type="CDD" id="cd03259">
    <property type="entry name" value="ABC_Carb_Solutes_like"/>
    <property type="match status" value="1"/>
</dbReference>
<evidence type="ECO:0000256" key="4">
    <source>
        <dbReference type="ARBA" id="ARBA00022741"/>
    </source>
</evidence>
<dbReference type="GO" id="GO:0005524">
    <property type="term" value="F:ATP binding"/>
    <property type="evidence" value="ECO:0007669"/>
    <property type="project" value="UniProtKB-KW"/>
</dbReference>
<dbReference type="SUPFAM" id="SSF50331">
    <property type="entry name" value="MOP-like"/>
    <property type="match status" value="1"/>
</dbReference>
<accession>A0A014Q8X6</accession>
<dbReference type="InterPro" id="IPR027417">
    <property type="entry name" value="P-loop_NTPase"/>
</dbReference>
<comment type="caution">
    <text evidence="10">The sequence shown here is derived from an EMBL/GenBank/DDBJ whole genome shotgun (WGS) entry which is preliminary data.</text>
</comment>
<evidence type="ECO:0000256" key="5">
    <source>
        <dbReference type="ARBA" id="ARBA00022840"/>
    </source>
</evidence>
<dbReference type="Pfam" id="PF08402">
    <property type="entry name" value="TOBE_2"/>
    <property type="match status" value="1"/>
</dbReference>
<dbReference type="RefSeq" id="WP_043384687.1">
    <property type="nucleotide sequence ID" value="NZ_JBOK01000014.1"/>
</dbReference>
<dbReference type="InterPro" id="IPR013611">
    <property type="entry name" value="Transp-assoc_OB_typ2"/>
</dbReference>
<evidence type="ECO:0000256" key="3">
    <source>
        <dbReference type="ARBA" id="ARBA00022496"/>
    </source>
</evidence>
<evidence type="ECO:0000256" key="1">
    <source>
        <dbReference type="ARBA" id="ARBA00022448"/>
    </source>
</evidence>
<dbReference type="Pfam" id="PF00005">
    <property type="entry name" value="ABC_tran"/>
    <property type="match status" value="1"/>
</dbReference>
<evidence type="ECO:0000313" key="10">
    <source>
        <dbReference type="EMBL" id="EXU79627.1"/>
    </source>
</evidence>
<dbReference type="PATRIC" id="fig|1457173.3.peg.2468"/>
<dbReference type="FunFam" id="3.40.50.300:FF:000425">
    <property type="entry name" value="Probable ABC transporter, ATP-binding subunit"/>
    <property type="match status" value="1"/>
</dbReference>
<dbReference type="Proteomes" id="UP000020766">
    <property type="component" value="Unassembled WGS sequence"/>
</dbReference>
<dbReference type="SUPFAM" id="SSF52540">
    <property type="entry name" value="P-loop containing nucleoside triphosphate hydrolases"/>
    <property type="match status" value="1"/>
</dbReference>
<dbReference type="InterPro" id="IPR015853">
    <property type="entry name" value="ABC_transpr_FbpC"/>
</dbReference>
<keyword evidence="11" id="KW-1185">Reference proteome</keyword>
<dbReference type="GO" id="GO:0015697">
    <property type="term" value="P:quaternary ammonium group transport"/>
    <property type="evidence" value="ECO:0007669"/>
    <property type="project" value="UniProtKB-ARBA"/>
</dbReference>
<keyword evidence="4" id="KW-0547">Nucleotide-binding</keyword>
<dbReference type="GO" id="GO:0015408">
    <property type="term" value="F:ABC-type ferric iron transporter activity"/>
    <property type="evidence" value="ECO:0007669"/>
    <property type="project" value="InterPro"/>
</dbReference>
<dbReference type="GO" id="GO:0043190">
    <property type="term" value="C:ATP-binding cassette (ABC) transporter complex"/>
    <property type="evidence" value="ECO:0007669"/>
    <property type="project" value="InterPro"/>
</dbReference>
<feature type="domain" description="ABC transporter" evidence="9">
    <location>
        <begin position="2"/>
        <end position="234"/>
    </location>
</feature>
<name>A0A014Q8X6_9BURK</name>
<dbReference type="InterPro" id="IPR003439">
    <property type="entry name" value="ABC_transporter-like_ATP-bd"/>
</dbReference>
<keyword evidence="5 10" id="KW-0067">ATP-binding</keyword>
<keyword evidence="8" id="KW-0472">Membrane</keyword>
<dbReference type="InterPro" id="IPR050093">
    <property type="entry name" value="ABC_SmlMolc_Importer"/>
</dbReference>
<dbReference type="STRING" id="225991.MA05_12105"/>